<accession>A0A4P6P716</accession>
<organism evidence="1 2">
    <name type="scientific">Litorilituus sediminis</name>
    <dbReference type="NCBI Taxonomy" id="718192"/>
    <lineage>
        <taxon>Bacteria</taxon>
        <taxon>Pseudomonadati</taxon>
        <taxon>Pseudomonadota</taxon>
        <taxon>Gammaproteobacteria</taxon>
        <taxon>Alteromonadales</taxon>
        <taxon>Colwelliaceae</taxon>
        <taxon>Litorilituus</taxon>
    </lineage>
</organism>
<dbReference type="Pfam" id="PF04317">
    <property type="entry name" value="DUF463"/>
    <property type="match status" value="1"/>
</dbReference>
<dbReference type="PANTHER" id="PTHR38605:SF1">
    <property type="entry name" value="ATPASE"/>
    <property type="match status" value="1"/>
</dbReference>
<dbReference type="InterPro" id="IPR007413">
    <property type="entry name" value="YcjX-like"/>
</dbReference>
<dbReference type="EMBL" id="CP034759">
    <property type="protein sequence ID" value="QBG37441.1"/>
    <property type="molecule type" value="Genomic_DNA"/>
</dbReference>
<dbReference type="AlphaFoldDB" id="A0A4P6P716"/>
<proteinExistence type="predicted"/>
<evidence type="ECO:0000313" key="2">
    <source>
        <dbReference type="Proteomes" id="UP000290244"/>
    </source>
</evidence>
<protein>
    <submittedName>
        <fullName evidence="1">YcjX family protein</fullName>
    </submittedName>
</protein>
<dbReference type="OrthoDB" id="9777645at2"/>
<dbReference type="PANTHER" id="PTHR38605">
    <property type="entry name" value="ATPASE-RELATED"/>
    <property type="match status" value="1"/>
</dbReference>
<name>A0A4P6P716_9GAMM</name>
<dbReference type="PIRSF" id="PIRSF019381">
    <property type="entry name" value="YcjX"/>
    <property type="match status" value="1"/>
</dbReference>
<evidence type="ECO:0000313" key="1">
    <source>
        <dbReference type="EMBL" id="QBG37441.1"/>
    </source>
</evidence>
<reference evidence="1 2" key="1">
    <citation type="submission" date="2018-12" db="EMBL/GenBank/DDBJ databases">
        <title>Complete genome of Litorilituus sediminis.</title>
        <authorList>
            <person name="Liu A."/>
            <person name="Rong J."/>
        </authorList>
    </citation>
    <scope>NUCLEOTIDE SEQUENCE [LARGE SCALE GENOMIC DNA]</scope>
    <source>
        <strain evidence="1 2">JCM 17549</strain>
    </source>
</reference>
<dbReference type="KEGG" id="lsd:EMK97_17715"/>
<gene>
    <name evidence="1" type="ORF">EMK97_17715</name>
</gene>
<sequence>MAIIKKQRIEKLKNKASEMLSRSIDQHINLAVTGLSRSGKTAFITSLVNQLINEGNKSKLSFFDPVHQGNFIAAKRVPQKNYQVARFDYEGGITALTAKQPHWPEPTHGISELRLAIRYQPKSSLLRYATDMATLTVDITDYPGEWLLDLPMLKQTFEQWSDVTLALLKQAPRNSYAQEFLNKIADIDPFAPANEEQIAQLSAEYTQLLHQFRHELGLSVIQPGRFILPGELAGAPILEFFPYAGFDDIDLNRYQNADDTSFIGMLRARFIEYKESVVRKFYQKHFSRFDRQIVLADCLNPLNKGEESFADLELAISMILESYRYGQSGIFSRVFSPRIDKLLFAATKADHVTPEQHAPLVSLLNQLIHQSKHHISFEAIEIKTLAIASVKATSSGFIQHQGKKVPVIQGVTQQKFEQNDDAESSTNKQITLFPGAVPEKLPTQSYWQAQAFNFINFAPTQGLSKHECLPHVRMDQVLQFLLADKMI</sequence>
<keyword evidence="2" id="KW-1185">Reference proteome</keyword>
<dbReference type="Proteomes" id="UP000290244">
    <property type="component" value="Chromosome"/>
</dbReference>